<dbReference type="EMBL" id="CAMTCP010000266">
    <property type="protein sequence ID" value="CAI3667487.1"/>
    <property type="molecule type" value="Genomic_DNA"/>
</dbReference>
<accession>A0AAD1YM24</accession>
<dbReference type="RefSeq" id="WP_230140228.1">
    <property type="nucleotide sequence ID" value="NZ_CAKJVF010000037.1"/>
</dbReference>
<comment type="caution">
    <text evidence="2">The sequence shown here is derived from an EMBL/GenBank/DDBJ whole genome shotgun (WGS) entry which is preliminary data.</text>
</comment>
<name>A0AAD1YM24_9CLOT</name>
<feature type="region of interest" description="Disordered" evidence="1">
    <location>
        <begin position="27"/>
        <end position="51"/>
    </location>
</feature>
<evidence type="ECO:0000313" key="2">
    <source>
        <dbReference type="EMBL" id="CAI3667487.1"/>
    </source>
</evidence>
<gene>
    <name evidence="2" type="ORF">CNEO2_660021</name>
</gene>
<protein>
    <submittedName>
        <fullName evidence="2">Uncharacterized protein</fullName>
    </submittedName>
</protein>
<dbReference type="Proteomes" id="UP001189143">
    <property type="component" value="Unassembled WGS sequence"/>
</dbReference>
<reference evidence="2" key="1">
    <citation type="submission" date="2022-10" db="EMBL/GenBank/DDBJ databases">
        <authorList>
            <person name="Aires J."/>
            <person name="Mesa V."/>
        </authorList>
    </citation>
    <scope>NUCLEOTIDE SEQUENCE</scope>
    <source>
        <strain evidence="2">Clostridium neonatale JD116</strain>
    </source>
</reference>
<sequence length="51" mass="6197">MVKKLSKSEFMALVTNDYHNKRFREKQQMQGAEIHSIENTNKVQDFRRKKK</sequence>
<evidence type="ECO:0000313" key="3">
    <source>
        <dbReference type="Proteomes" id="UP001189143"/>
    </source>
</evidence>
<dbReference type="AlphaFoldDB" id="A0AAD1YM24"/>
<evidence type="ECO:0000256" key="1">
    <source>
        <dbReference type="SAM" id="MobiDB-lite"/>
    </source>
</evidence>
<proteinExistence type="predicted"/>
<organism evidence="2 3">
    <name type="scientific">Clostridium neonatale</name>
    <dbReference type="NCBI Taxonomy" id="137838"/>
    <lineage>
        <taxon>Bacteria</taxon>
        <taxon>Bacillati</taxon>
        <taxon>Bacillota</taxon>
        <taxon>Clostridia</taxon>
        <taxon>Eubacteriales</taxon>
        <taxon>Clostridiaceae</taxon>
        <taxon>Clostridium</taxon>
    </lineage>
</organism>